<dbReference type="Gene3D" id="1.25.40.10">
    <property type="entry name" value="Tetratricopeptide repeat domain"/>
    <property type="match status" value="1"/>
</dbReference>
<gene>
    <name evidence="1" type="ORF">SAMN05216325_10916</name>
</gene>
<dbReference type="InterPro" id="IPR011990">
    <property type="entry name" value="TPR-like_helical_dom_sf"/>
</dbReference>
<dbReference type="InterPro" id="IPR006597">
    <property type="entry name" value="Sel1-like"/>
</dbReference>
<dbReference type="PANTHER" id="PTHR11102:SF160">
    <property type="entry name" value="ERAD-ASSOCIATED E3 UBIQUITIN-PROTEIN LIGASE COMPONENT HRD3"/>
    <property type="match status" value="1"/>
</dbReference>
<dbReference type="PANTHER" id="PTHR11102">
    <property type="entry name" value="SEL-1-LIKE PROTEIN"/>
    <property type="match status" value="1"/>
</dbReference>
<reference evidence="1 2" key="1">
    <citation type="submission" date="2016-10" db="EMBL/GenBank/DDBJ databases">
        <authorList>
            <person name="de Groot N.N."/>
        </authorList>
    </citation>
    <scope>NUCLEOTIDE SEQUENCE [LARGE SCALE GENOMIC DNA]</scope>
    <source>
        <strain evidence="1 2">Nm22</strain>
    </source>
</reference>
<dbReference type="SMART" id="SM00671">
    <property type="entry name" value="SEL1"/>
    <property type="match status" value="5"/>
</dbReference>
<dbReference type="EMBL" id="FOCP01000009">
    <property type="protein sequence ID" value="SEN16423.1"/>
    <property type="molecule type" value="Genomic_DNA"/>
</dbReference>
<evidence type="ECO:0000313" key="2">
    <source>
        <dbReference type="Proteomes" id="UP000199459"/>
    </source>
</evidence>
<dbReference type="RefSeq" id="WP_090630853.1">
    <property type="nucleotide sequence ID" value="NZ_FOCP01000009.1"/>
</dbReference>
<dbReference type="Proteomes" id="UP000199459">
    <property type="component" value="Unassembled WGS sequence"/>
</dbReference>
<dbReference type="OrthoDB" id="5365194at2"/>
<dbReference type="Pfam" id="PF08238">
    <property type="entry name" value="Sel1"/>
    <property type="match status" value="4"/>
</dbReference>
<dbReference type="SUPFAM" id="SSF81901">
    <property type="entry name" value="HCP-like"/>
    <property type="match status" value="2"/>
</dbReference>
<proteinExistence type="predicted"/>
<accession>A0A1H8EAB4</accession>
<organism evidence="1 2">
    <name type="scientific">Nitrosomonas marina</name>
    <dbReference type="NCBI Taxonomy" id="917"/>
    <lineage>
        <taxon>Bacteria</taxon>
        <taxon>Pseudomonadati</taxon>
        <taxon>Pseudomonadota</taxon>
        <taxon>Betaproteobacteria</taxon>
        <taxon>Nitrosomonadales</taxon>
        <taxon>Nitrosomonadaceae</taxon>
        <taxon>Nitrosomonas</taxon>
    </lineage>
</organism>
<name>A0A1H8EAB4_9PROT</name>
<dbReference type="AlphaFoldDB" id="A0A1H8EAB4"/>
<dbReference type="InterPro" id="IPR050767">
    <property type="entry name" value="Sel1_AlgK"/>
</dbReference>
<protein>
    <recommendedName>
        <fullName evidence="3">TPR repeat</fullName>
    </recommendedName>
</protein>
<evidence type="ECO:0008006" key="3">
    <source>
        <dbReference type="Google" id="ProtNLM"/>
    </source>
</evidence>
<sequence length="325" mass="36544">MSQVLKTSNIFISIFKICIGLIWTSGLFAQQSPATVLAEAQQQLARGEYESAYQSFFYHAQHQNNPLAQFSLGLFHQNGWSVEADPRIACYWYEKAAKGEIPTASHFMAECLQNGVHQPVDYAAALRWYLKAAELGHHISLCSAAELMMQGKDKTKNPQHALEQCRQVALAGSIPAQLKMGQIYLSGNAAVHDPKQAIVWFNYAAERGSLEAFYYLGNVFLNYSKDHATALKWFETAAGRGYITAYFPTARLYFNAPVSEKTQMPVAENLAKAYLWLSATIQVSKNRTELKNAGKMLKKVVRIMPESWKIDLDQKLNQHLATFHP</sequence>
<evidence type="ECO:0000313" key="1">
    <source>
        <dbReference type="EMBL" id="SEN16423.1"/>
    </source>
</evidence>